<protein>
    <submittedName>
        <fullName evidence="2">Uncharacterized protein</fullName>
    </submittedName>
</protein>
<reference evidence="2" key="1">
    <citation type="journal article" date="2020" name="Nature">
        <title>Giant virus diversity and host interactions through global metagenomics.</title>
        <authorList>
            <person name="Schulz F."/>
            <person name="Roux S."/>
            <person name="Paez-Espino D."/>
            <person name="Jungbluth S."/>
            <person name="Walsh D.A."/>
            <person name="Denef V.J."/>
            <person name="McMahon K.D."/>
            <person name="Konstantinidis K.T."/>
            <person name="Eloe-Fadrosh E.A."/>
            <person name="Kyrpides N.C."/>
            <person name="Woyke T."/>
        </authorList>
    </citation>
    <scope>NUCLEOTIDE SEQUENCE</scope>
    <source>
        <strain evidence="2">GVMAG-M-3300025860-20</strain>
    </source>
</reference>
<accession>A0A6C0J6W4</accession>
<evidence type="ECO:0000256" key="1">
    <source>
        <dbReference type="SAM" id="Phobius"/>
    </source>
</evidence>
<dbReference type="AlphaFoldDB" id="A0A6C0J6W4"/>
<proteinExistence type="predicted"/>
<keyword evidence="1" id="KW-0472">Membrane</keyword>
<keyword evidence="1" id="KW-1133">Transmembrane helix</keyword>
<feature type="transmembrane region" description="Helical" evidence="1">
    <location>
        <begin position="60"/>
        <end position="79"/>
    </location>
</feature>
<dbReference type="EMBL" id="MN740328">
    <property type="protein sequence ID" value="QHU00610.1"/>
    <property type="molecule type" value="Genomic_DNA"/>
</dbReference>
<evidence type="ECO:0000313" key="2">
    <source>
        <dbReference type="EMBL" id="QHU00610.1"/>
    </source>
</evidence>
<sequence>MSTISAEIPSLSNIKIKSKLNIFQYSKLFYVIMGVYITIYITCFILSYRNYPEDDDTPKIFKISYALLAGLWNILYLMYRIII</sequence>
<name>A0A6C0J6W4_9ZZZZ</name>
<keyword evidence="1" id="KW-0812">Transmembrane</keyword>
<feature type="transmembrane region" description="Helical" evidence="1">
    <location>
        <begin position="28"/>
        <end position="48"/>
    </location>
</feature>
<organism evidence="2">
    <name type="scientific">viral metagenome</name>
    <dbReference type="NCBI Taxonomy" id="1070528"/>
    <lineage>
        <taxon>unclassified sequences</taxon>
        <taxon>metagenomes</taxon>
        <taxon>organismal metagenomes</taxon>
    </lineage>
</organism>